<keyword evidence="3" id="KW-1185">Reference proteome</keyword>
<dbReference type="EnsemblPlants" id="LPERR06G13090.1">
    <property type="protein sequence ID" value="LPERR06G13090.1"/>
    <property type="gene ID" value="LPERR06G13090"/>
</dbReference>
<accession>A0A0D9WQI7</accession>
<organism evidence="2 3">
    <name type="scientific">Leersia perrieri</name>
    <dbReference type="NCBI Taxonomy" id="77586"/>
    <lineage>
        <taxon>Eukaryota</taxon>
        <taxon>Viridiplantae</taxon>
        <taxon>Streptophyta</taxon>
        <taxon>Embryophyta</taxon>
        <taxon>Tracheophyta</taxon>
        <taxon>Spermatophyta</taxon>
        <taxon>Magnoliopsida</taxon>
        <taxon>Liliopsida</taxon>
        <taxon>Poales</taxon>
        <taxon>Poaceae</taxon>
        <taxon>BOP clade</taxon>
        <taxon>Oryzoideae</taxon>
        <taxon>Oryzeae</taxon>
        <taxon>Oryzinae</taxon>
        <taxon>Leersia</taxon>
    </lineage>
</organism>
<sequence>MAAASPMTPGRHFVQSLFSPDYLEAQNYWGDAPSLTRPTQPTEPPVGSTPPLQVRDRHPPDPLTYSANQNMEDVYTSDGV</sequence>
<evidence type="ECO:0000313" key="2">
    <source>
        <dbReference type="EnsemblPlants" id="LPERR06G13090.1"/>
    </source>
</evidence>
<protein>
    <submittedName>
        <fullName evidence="2">Uncharacterized protein</fullName>
    </submittedName>
</protein>
<evidence type="ECO:0000256" key="1">
    <source>
        <dbReference type="SAM" id="MobiDB-lite"/>
    </source>
</evidence>
<name>A0A0D9WQI7_9ORYZ</name>
<reference evidence="3" key="2">
    <citation type="submission" date="2013-12" db="EMBL/GenBank/DDBJ databases">
        <authorList>
            <person name="Yu Y."/>
            <person name="Lee S."/>
            <person name="de Baynast K."/>
            <person name="Wissotski M."/>
            <person name="Liu L."/>
            <person name="Talag J."/>
            <person name="Goicoechea J."/>
            <person name="Angelova A."/>
            <person name="Jetty R."/>
            <person name="Kudrna D."/>
            <person name="Golser W."/>
            <person name="Rivera L."/>
            <person name="Zhang J."/>
            <person name="Wing R."/>
        </authorList>
    </citation>
    <scope>NUCLEOTIDE SEQUENCE</scope>
</reference>
<dbReference type="Gramene" id="LPERR06G13090.1">
    <property type="protein sequence ID" value="LPERR06G13090.1"/>
    <property type="gene ID" value="LPERR06G13090"/>
</dbReference>
<feature type="region of interest" description="Disordered" evidence="1">
    <location>
        <begin position="29"/>
        <end position="80"/>
    </location>
</feature>
<proteinExistence type="predicted"/>
<evidence type="ECO:0000313" key="3">
    <source>
        <dbReference type="Proteomes" id="UP000032180"/>
    </source>
</evidence>
<dbReference type="Proteomes" id="UP000032180">
    <property type="component" value="Chromosome 6"/>
</dbReference>
<dbReference type="AlphaFoldDB" id="A0A0D9WQI7"/>
<dbReference type="HOGENOM" id="CLU_196278_0_0_1"/>
<reference evidence="2 3" key="1">
    <citation type="submission" date="2012-08" db="EMBL/GenBank/DDBJ databases">
        <title>Oryza genome evolution.</title>
        <authorList>
            <person name="Wing R.A."/>
        </authorList>
    </citation>
    <scope>NUCLEOTIDE SEQUENCE</scope>
</reference>
<reference evidence="2" key="3">
    <citation type="submission" date="2015-04" db="UniProtKB">
        <authorList>
            <consortium name="EnsemblPlants"/>
        </authorList>
    </citation>
    <scope>IDENTIFICATION</scope>
</reference>